<reference evidence="2 3" key="1">
    <citation type="submission" date="2014-06" db="EMBL/GenBank/DDBJ databases">
        <title>Evolutionary Origins and Diversification of the Mycorrhizal Mutualists.</title>
        <authorList>
            <consortium name="DOE Joint Genome Institute"/>
            <consortium name="Mycorrhizal Genomics Consortium"/>
            <person name="Kohler A."/>
            <person name="Kuo A."/>
            <person name="Nagy L.G."/>
            <person name="Floudas D."/>
            <person name="Copeland A."/>
            <person name="Barry K.W."/>
            <person name="Cichocki N."/>
            <person name="Veneault-Fourrey C."/>
            <person name="LaButti K."/>
            <person name="Lindquist E.A."/>
            <person name="Lipzen A."/>
            <person name="Lundell T."/>
            <person name="Morin E."/>
            <person name="Murat C."/>
            <person name="Riley R."/>
            <person name="Ohm R."/>
            <person name="Sun H."/>
            <person name="Tunlid A."/>
            <person name="Henrissat B."/>
            <person name="Grigoriev I.V."/>
            <person name="Hibbett D.S."/>
            <person name="Martin F."/>
        </authorList>
    </citation>
    <scope>NUCLEOTIDE SEQUENCE [LARGE SCALE GENOMIC DNA]</scope>
    <source>
        <strain evidence="2 3">SS14</strain>
    </source>
</reference>
<dbReference type="HOGENOM" id="CLU_066030_1_0_1"/>
<dbReference type="PANTHER" id="PTHR31649:SF1">
    <property type="entry name" value="FARNESOIC ACID O-METHYL TRANSFERASE DOMAIN-CONTAINING PROTEIN"/>
    <property type="match status" value="1"/>
</dbReference>
<dbReference type="OrthoDB" id="2142040at2759"/>
<protein>
    <submittedName>
        <fullName evidence="2">Uncharacterized protein</fullName>
    </submittedName>
</protein>
<proteinExistence type="predicted"/>
<dbReference type="InterPro" id="IPR006616">
    <property type="entry name" value="DM9_repeat"/>
</dbReference>
<dbReference type="Pfam" id="PF11901">
    <property type="entry name" value="DM9"/>
    <property type="match status" value="1"/>
</dbReference>
<evidence type="ECO:0000313" key="2">
    <source>
        <dbReference type="EMBL" id="KIJ37610.1"/>
    </source>
</evidence>
<dbReference type="AlphaFoldDB" id="A0A0C9VJ38"/>
<feature type="compositionally biased region" description="Low complexity" evidence="1">
    <location>
        <begin position="14"/>
        <end position="24"/>
    </location>
</feature>
<dbReference type="Proteomes" id="UP000054279">
    <property type="component" value="Unassembled WGS sequence"/>
</dbReference>
<gene>
    <name evidence="2" type="ORF">M422DRAFT_177869</name>
</gene>
<dbReference type="EMBL" id="KN837168">
    <property type="protein sequence ID" value="KIJ37610.1"/>
    <property type="molecule type" value="Genomic_DNA"/>
</dbReference>
<accession>A0A0C9VJ38</accession>
<name>A0A0C9VJ38_SPHS4</name>
<sequence length="185" mass="20411">MSQYPAFAPPSQPPQGGQRPPAAGHRYPLTTNNPFPDIKSLPPTKLHDLGGPSQPIYVGSAIFQNAIHPCKIAPHLDSPVRVPYAGGETEHHGRYDLLPIDENWMEWVQTGHGRIPPGRRPVEGGYEENGERLFHALANIDGNWVPGKTGEHLTGANIPFGGERVVQSDYLILFVFTFYHSANMF</sequence>
<dbReference type="PANTHER" id="PTHR31649">
    <property type="entry name" value="AGAP009604-PA"/>
    <property type="match status" value="1"/>
</dbReference>
<organism evidence="2 3">
    <name type="scientific">Sphaerobolus stellatus (strain SS14)</name>
    <dbReference type="NCBI Taxonomy" id="990650"/>
    <lineage>
        <taxon>Eukaryota</taxon>
        <taxon>Fungi</taxon>
        <taxon>Dikarya</taxon>
        <taxon>Basidiomycota</taxon>
        <taxon>Agaricomycotina</taxon>
        <taxon>Agaricomycetes</taxon>
        <taxon>Phallomycetidae</taxon>
        <taxon>Geastrales</taxon>
        <taxon>Sphaerobolaceae</taxon>
        <taxon>Sphaerobolus</taxon>
    </lineage>
</organism>
<dbReference type="SMART" id="SM00696">
    <property type="entry name" value="DM9"/>
    <property type="match status" value="1"/>
</dbReference>
<feature type="region of interest" description="Disordered" evidence="1">
    <location>
        <begin position="1"/>
        <end position="34"/>
    </location>
</feature>
<evidence type="ECO:0000313" key="3">
    <source>
        <dbReference type="Proteomes" id="UP000054279"/>
    </source>
</evidence>
<evidence type="ECO:0000256" key="1">
    <source>
        <dbReference type="SAM" id="MobiDB-lite"/>
    </source>
</evidence>
<keyword evidence="3" id="KW-1185">Reference proteome</keyword>